<comment type="pathway">
    <text evidence="4">Cofactor biosynthesis; molybdopterin biosynthesis.</text>
</comment>
<evidence type="ECO:0000313" key="7">
    <source>
        <dbReference type="WBParaSite" id="PSU_v2.g18026.t1"/>
    </source>
</evidence>
<dbReference type="GO" id="GO:0099634">
    <property type="term" value="C:postsynaptic specialization membrane"/>
    <property type="evidence" value="ECO:0007669"/>
    <property type="project" value="GOC"/>
</dbReference>
<feature type="domain" description="MoaB/Mog" evidence="5">
    <location>
        <begin position="2"/>
        <end position="77"/>
    </location>
</feature>
<dbReference type="AlphaFoldDB" id="A0A914YFD1"/>
<dbReference type="PANTHER" id="PTHR10192">
    <property type="entry name" value="MOLYBDOPTERIN BIOSYNTHESIS PROTEIN"/>
    <property type="match status" value="1"/>
</dbReference>
<evidence type="ECO:0000256" key="1">
    <source>
        <dbReference type="ARBA" id="ARBA00007589"/>
    </source>
</evidence>
<sequence>MSGGVSMGEKDLVKAVLKDDFGFTIHFGRVFMKPGLPSTFATGTFENNDRRYIFALPGNPVSAWVACQLFAIPSLRKLGGYQNCFQTEIKVRVIS</sequence>
<dbReference type="PANTHER" id="PTHR10192:SF5">
    <property type="entry name" value="GEPHYRIN"/>
    <property type="match status" value="1"/>
</dbReference>
<dbReference type="GO" id="GO:0072579">
    <property type="term" value="P:glycine receptor clustering"/>
    <property type="evidence" value="ECO:0007669"/>
    <property type="project" value="TreeGrafter"/>
</dbReference>
<dbReference type="GO" id="GO:0006777">
    <property type="term" value="P:Mo-molybdopterin cofactor biosynthetic process"/>
    <property type="evidence" value="ECO:0007669"/>
    <property type="project" value="UniProtKB-UniRule"/>
</dbReference>
<evidence type="ECO:0000256" key="4">
    <source>
        <dbReference type="RuleBase" id="RU365090"/>
    </source>
</evidence>
<dbReference type="InterPro" id="IPR001453">
    <property type="entry name" value="MoaB/Mog_dom"/>
</dbReference>
<comment type="cofactor">
    <cofactor evidence="4">
        <name>Mg(2+)</name>
        <dbReference type="ChEBI" id="CHEBI:18420"/>
    </cofactor>
</comment>
<protein>
    <recommendedName>
        <fullName evidence="2">molybdopterin molybdotransferase</fullName>
        <ecNumber evidence="2">2.10.1.1</ecNumber>
    </recommendedName>
</protein>
<dbReference type="Pfam" id="PF00994">
    <property type="entry name" value="MoCF_biosynth"/>
    <property type="match status" value="1"/>
</dbReference>
<keyword evidence="4" id="KW-0460">Magnesium</keyword>
<dbReference type="GO" id="GO:0061598">
    <property type="term" value="F:molybdopterin adenylyltransferase activity"/>
    <property type="evidence" value="ECO:0007669"/>
    <property type="project" value="UniProtKB-UniRule"/>
</dbReference>
<keyword evidence="4" id="KW-0500">Molybdenum</keyword>
<evidence type="ECO:0000313" key="6">
    <source>
        <dbReference type="Proteomes" id="UP000887577"/>
    </source>
</evidence>
<dbReference type="GO" id="GO:0061599">
    <property type="term" value="F:molybdopterin molybdotransferase activity"/>
    <property type="evidence" value="ECO:0007669"/>
    <property type="project" value="UniProtKB-UniRule"/>
</dbReference>
<dbReference type="Proteomes" id="UP000887577">
    <property type="component" value="Unplaced"/>
</dbReference>
<keyword evidence="4" id="KW-0479">Metal-binding</keyword>
<evidence type="ECO:0000256" key="3">
    <source>
        <dbReference type="ARBA" id="ARBA00023150"/>
    </source>
</evidence>
<evidence type="ECO:0000259" key="5">
    <source>
        <dbReference type="Pfam" id="PF00994"/>
    </source>
</evidence>
<accession>A0A914YFD1</accession>
<keyword evidence="4" id="KW-0808">Transferase</keyword>
<reference evidence="7" key="1">
    <citation type="submission" date="2022-11" db="UniProtKB">
        <authorList>
            <consortium name="WormBaseParasite"/>
        </authorList>
    </citation>
    <scope>IDENTIFICATION</scope>
</reference>
<evidence type="ECO:0000256" key="2">
    <source>
        <dbReference type="ARBA" id="ARBA00013269"/>
    </source>
</evidence>
<dbReference type="GO" id="GO:0005524">
    <property type="term" value="F:ATP binding"/>
    <property type="evidence" value="ECO:0007669"/>
    <property type="project" value="UniProtKB-UniRule"/>
</dbReference>
<organism evidence="6 7">
    <name type="scientific">Panagrolaimus superbus</name>
    <dbReference type="NCBI Taxonomy" id="310955"/>
    <lineage>
        <taxon>Eukaryota</taxon>
        <taxon>Metazoa</taxon>
        <taxon>Ecdysozoa</taxon>
        <taxon>Nematoda</taxon>
        <taxon>Chromadorea</taxon>
        <taxon>Rhabditida</taxon>
        <taxon>Tylenchina</taxon>
        <taxon>Panagrolaimomorpha</taxon>
        <taxon>Panagrolaimoidea</taxon>
        <taxon>Panagrolaimidae</taxon>
        <taxon>Panagrolaimus</taxon>
    </lineage>
</organism>
<dbReference type="WBParaSite" id="PSU_v2.g18026.t1">
    <property type="protein sequence ID" value="PSU_v2.g18026.t1"/>
    <property type="gene ID" value="PSU_v2.g18026"/>
</dbReference>
<comment type="similarity">
    <text evidence="1">In the N-terminal section; belongs to the MoaB/Mog family.</text>
</comment>
<dbReference type="InterPro" id="IPR008284">
    <property type="entry name" value="MoCF_biosynth_CS"/>
</dbReference>
<dbReference type="GO" id="GO:0030425">
    <property type="term" value="C:dendrite"/>
    <property type="evidence" value="ECO:0007669"/>
    <property type="project" value="TreeGrafter"/>
</dbReference>
<dbReference type="InterPro" id="IPR036425">
    <property type="entry name" value="MoaB/Mog-like_dom_sf"/>
</dbReference>
<comment type="catalytic activity">
    <reaction evidence="4">
        <text>molybdopterin + ATP + H(+) = adenylyl-molybdopterin + diphosphate</text>
        <dbReference type="Rhea" id="RHEA:31331"/>
        <dbReference type="ChEBI" id="CHEBI:15378"/>
        <dbReference type="ChEBI" id="CHEBI:30616"/>
        <dbReference type="ChEBI" id="CHEBI:33019"/>
        <dbReference type="ChEBI" id="CHEBI:58698"/>
        <dbReference type="ChEBI" id="CHEBI:62727"/>
    </reaction>
</comment>
<dbReference type="PROSITE" id="PS01079">
    <property type="entry name" value="MOCF_BIOSYNTHESIS_2"/>
    <property type="match status" value="1"/>
</dbReference>
<dbReference type="GO" id="GO:0046872">
    <property type="term" value="F:metal ion binding"/>
    <property type="evidence" value="ECO:0007669"/>
    <property type="project" value="UniProtKB-UniRule"/>
</dbReference>
<proteinExistence type="inferred from homology"/>
<comment type="function">
    <text evidence="4">Catalyzes two steps in the biosynthesis of the molybdenum cofactor. In the first step, molybdopterin is adenylated. Subsequently, molybdate is inserted into adenylated molybdopterin and AMP is released.</text>
</comment>
<keyword evidence="3 4" id="KW-0501">Molybdenum cofactor biosynthesis</keyword>
<dbReference type="GO" id="GO:0007529">
    <property type="term" value="P:establishment of synaptic specificity at neuromuscular junction"/>
    <property type="evidence" value="ECO:0007669"/>
    <property type="project" value="TreeGrafter"/>
</dbReference>
<dbReference type="GO" id="GO:0098970">
    <property type="term" value="P:postsynaptic neurotransmitter receptor diffusion trapping"/>
    <property type="evidence" value="ECO:0007669"/>
    <property type="project" value="TreeGrafter"/>
</dbReference>
<dbReference type="SUPFAM" id="SSF53218">
    <property type="entry name" value="Molybdenum cofactor biosynthesis proteins"/>
    <property type="match status" value="1"/>
</dbReference>
<dbReference type="GO" id="GO:0097112">
    <property type="term" value="P:gamma-aminobutyric acid receptor clustering"/>
    <property type="evidence" value="ECO:0007669"/>
    <property type="project" value="TreeGrafter"/>
</dbReference>
<name>A0A914YFD1_9BILA</name>
<keyword evidence="6" id="KW-1185">Reference proteome</keyword>
<comment type="catalytic activity">
    <reaction evidence="4">
        <text>adenylyl-molybdopterin + molybdate = Mo-molybdopterin + AMP + H(+)</text>
        <dbReference type="Rhea" id="RHEA:35047"/>
        <dbReference type="ChEBI" id="CHEBI:15378"/>
        <dbReference type="ChEBI" id="CHEBI:36264"/>
        <dbReference type="ChEBI" id="CHEBI:62727"/>
        <dbReference type="ChEBI" id="CHEBI:71302"/>
        <dbReference type="ChEBI" id="CHEBI:456215"/>
    </reaction>
</comment>
<dbReference type="Gene3D" id="3.40.980.10">
    <property type="entry name" value="MoaB/Mog-like domain"/>
    <property type="match status" value="1"/>
</dbReference>
<dbReference type="InterPro" id="IPR038987">
    <property type="entry name" value="MoeA-like"/>
</dbReference>
<comment type="similarity">
    <text evidence="4">Belongs to the MoeA family.</text>
</comment>
<dbReference type="GO" id="GO:0005829">
    <property type="term" value="C:cytosol"/>
    <property type="evidence" value="ECO:0007669"/>
    <property type="project" value="TreeGrafter"/>
</dbReference>
<dbReference type="EC" id="2.10.1.1" evidence="2"/>